<dbReference type="InterPro" id="IPR028082">
    <property type="entry name" value="Peripla_BP_I"/>
</dbReference>
<keyword evidence="2" id="KW-0472">Membrane</keyword>
<accession>A0A7R9ATE8</accession>
<evidence type="ECO:0000256" key="1">
    <source>
        <dbReference type="ARBA" id="ARBA00023180"/>
    </source>
</evidence>
<keyword evidence="2" id="KW-1133">Transmembrane helix</keyword>
<dbReference type="InterPro" id="IPR050726">
    <property type="entry name" value="mGluR"/>
</dbReference>
<proteinExistence type="predicted"/>
<dbReference type="EMBL" id="OC001607">
    <property type="protein sequence ID" value="CAD7260277.1"/>
    <property type="molecule type" value="Genomic_DNA"/>
</dbReference>
<reference evidence="3" key="1">
    <citation type="submission" date="2020-11" db="EMBL/GenBank/DDBJ databases">
        <authorList>
            <person name="Tran Van P."/>
        </authorList>
    </citation>
    <scope>NUCLEOTIDE SEQUENCE</scope>
</reference>
<evidence type="ECO:0000313" key="3">
    <source>
        <dbReference type="EMBL" id="CAD7260277.1"/>
    </source>
</evidence>
<protein>
    <submittedName>
        <fullName evidence="3">Uncharacterized protein</fullName>
    </submittedName>
</protein>
<dbReference type="PANTHER" id="PTHR24060">
    <property type="entry name" value="METABOTROPIC GLUTAMATE RECEPTOR"/>
    <property type="match status" value="1"/>
</dbReference>
<organism evidence="3">
    <name type="scientific">Timema shepardi</name>
    <name type="common">Walking stick</name>
    <dbReference type="NCBI Taxonomy" id="629360"/>
    <lineage>
        <taxon>Eukaryota</taxon>
        <taxon>Metazoa</taxon>
        <taxon>Ecdysozoa</taxon>
        <taxon>Arthropoda</taxon>
        <taxon>Hexapoda</taxon>
        <taxon>Insecta</taxon>
        <taxon>Pterygota</taxon>
        <taxon>Neoptera</taxon>
        <taxon>Polyneoptera</taxon>
        <taxon>Phasmatodea</taxon>
        <taxon>Timematodea</taxon>
        <taxon>Timematoidea</taxon>
        <taxon>Timematidae</taxon>
        <taxon>Timema</taxon>
    </lineage>
</organism>
<feature type="transmembrane region" description="Helical" evidence="2">
    <location>
        <begin position="752"/>
        <end position="771"/>
    </location>
</feature>
<dbReference type="SUPFAM" id="SSF53822">
    <property type="entry name" value="Periplasmic binding protein-like I"/>
    <property type="match status" value="2"/>
</dbReference>
<sequence length="838" mass="93686">MPKCGEKDSCICKKMRWQWEVIVWSGLLKKGWQRRNEGLQVGGCFGGLYDDDGLARVVRQDIRWEFLFIDSVGLLVDLHTPMPQGRTLKHTEKNSCGFLSTRAAQHVLAAKWASEVINNQSRSQGVHIDIKVFDTCGSKDTAIRDVFYAVKSAVDPRGKEPLLVHPTEIRTSTSPSSAVELNTTSALANYATEMGLISVGDPDVVEETVRTLHAFQIPLILASPRLAEMVRQEGNILTTAPDMSSVVKEKAPPVHQTKIRTSISPSSMVDLNTTSALANYATEWCRVGASKASTACLCLKTMYPHVQKRQIWKDLWIHEIDQIWPYLLQSSGPVRYFLRASYGAFLGEALRDRLVIGLLSQEIQQKLMAEMEITFQEALNIGLCLEEADRQVKVFHIQPGSSCIGNVYKLDRAEGCRQTRVIPGAGNMDKTKKRSNEANETIGLLLEPEEIYTIVQYLRNYKSNNNKLLLGTIGLNKNFLKLWKNVFNGGYLIEPHMAELPDFRNYFLNVLQSAQKNDNKLVKEYISTTYDCNWNNTEVKGIDDCSQLEIKQLAGKLQIDLEVTFVVKAVSAFSAAVFLVQAQLCNENPFNCSVSHTNLQQDILATLSQLSFTSQHDAPFELQGTTLHITHDGQLVSNKYIIYHIQNNGDVSVAGWYSNDQGLVLNHGYPSSQDLFASQTKKILFSQEKHGRGFEMDTPSKATINEFINKEAVLESFQDAKVKDIPTSGLLNNEGSGVDARRVTPESSITRAWATVLVSTAAVGAFIAIYVDVLRNLVDAYNGAKHSSIKMALADVSETIMHQVREYLYGKRCSNSNGKPTLHISKFKMLFEKEYESN</sequence>
<evidence type="ECO:0000256" key="2">
    <source>
        <dbReference type="SAM" id="Phobius"/>
    </source>
</evidence>
<keyword evidence="2" id="KW-0812">Transmembrane</keyword>
<gene>
    <name evidence="3" type="ORF">TSIB3V08_LOCUS4459</name>
</gene>
<dbReference type="AlphaFoldDB" id="A0A7R9ATE8"/>
<keyword evidence="1" id="KW-0325">Glycoprotein</keyword>
<name>A0A7R9ATE8_TIMSH</name>
<dbReference type="Gene3D" id="3.40.50.2300">
    <property type="match status" value="3"/>
</dbReference>